<dbReference type="HOGENOM" id="CLU_026253_1_0_1"/>
<keyword evidence="4 9" id="KW-0235">DNA replication</keyword>
<feature type="binding site" evidence="10">
    <location>
        <position position="275"/>
    </location>
    <ligand>
        <name>[4Fe-4S] cluster</name>
        <dbReference type="ChEBI" id="CHEBI:49883"/>
    </ligand>
</feature>
<dbReference type="GO" id="GO:0046872">
    <property type="term" value="F:metal ion binding"/>
    <property type="evidence" value="ECO:0007669"/>
    <property type="project" value="UniProtKB-UniRule"/>
</dbReference>
<dbReference type="CDD" id="cd07322">
    <property type="entry name" value="PriL_PriS_Eukaryotic"/>
    <property type="match status" value="1"/>
</dbReference>
<dbReference type="GO" id="GO:0006269">
    <property type="term" value="P:DNA replication, synthesis of primer"/>
    <property type="evidence" value="ECO:0007669"/>
    <property type="project" value="UniProtKB-KW"/>
</dbReference>
<dbReference type="Proteomes" id="UP000011958">
    <property type="component" value="Unassembled WGS sequence"/>
</dbReference>
<dbReference type="SUPFAM" id="SSF140914">
    <property type="entry name" value="PriB N-terminal domain-like"/>
    <property type="match status" value="1"/>
</dbReference>
<dbReference type="GO" id="GO:0003697">
    <property type="term" value="F:single-stranded DNA binding"/>
    <property type="evidence" value="ECO:0007669"/>
    <property type="project" value="EnsemblFungi"/>
</dbReference>
<evidence type="ECO:0000259" key="11">
    <source>
        <dbReference type="Pfam" id="PF04104"/>
    </source>
</evidence>
<dbReference type="OMA" id="RINYKPW"/>
<dbReference type="eggNOG" id="KOG2267">
    <property type="taxonomic scope" value="Eukaryota"/>
</dbReference>
<keyword evidence="5 9" id="KW-0479">Metal-binding</keyword>
<dbReference type="GO" id="GO:0051539">
    <property type="term" value="F:4 iron, 4 sulfur cluster binding"/>
    <property type="evidence" value="ECO:0007669"/>
    <property type="project" value="UniProtKB-UniRule"/>
</dbReference>
<dbReference type="InterPro" id="IPR016558">
    <property type="entry name" value="DNA_primase_lsu_euk"/>
</dbReference>
<dbReference type="PANTHER" id="PTHR10537:SF3">
    <property type="entry name" value="DNA PRIMASE LARGE SUBUNIT"/>
    <property type="match status" value="1"/>
</dbReference>
<dbReference type="PIRSF" id="PIRSF009449">
    <property type="entry name" value="DNA_primase_large_subunit"/>
    <property type="match status" value="1"/>
</dbReference>
<feature type="binding site" evidence="10">
    <location>
        <position position="353"/>
    </location>
    <ligand>
        <name>[4Fe-4S] cluster</name>
        <dbReference type="ChEBI" id="CHEBI:49883"/>
    </ligand>
</feature>
<keyword evidence="3 9" id="KW-0639">Primosome</keyword>
<protein>
    <recommendedName>
        <fullName evidence="9">DNA primase large subunit</fullName>
    </recommendedName>
</protein>
<evidence type="ECO:0000256" key="5">
    <source>
        <dbReference type="ARBA" id="ARBA00022723"/>
    </source>
</evidence>
<keyword evidence="6 9" id="KW-0408">Iron</keyword>
<gene>
    <name evidence="12" type="ORF">PNEG_02693</name>
</gene>
<sequence>MFRSNKKRIIQNNGNFDVQVLRYNEYPNRLNFYLEEPREEITIEEFENWAIDRLYVLNEIESGLFRNKTLKEMDIMLKPLIEKHLPLSSNTSKSLKGAILDQERKKDHYSHYILKLAFCRSEELRKRFIRAEMTLFKLRFLQDDAKERLAFINSLNFDWEMVSEDEKRSKLDKLSDSLQRNIEKDNNNRVEKGKAYVPISEQISLISEEFSLKLEKSLELTARILPRLDEDDRLLPILNHLSLGFAAPEYSSTIATIGNITASQIDFLVKHFPLCQRNLHLNLRKDKHLKHFGRLQYGLFLKGIGLDVEEALVFWRKSFSNTSDERFNKEYRYNVRHSYGLEGNRKNYKPYSCQQILTGPQPGTGDSHGCPFRHFSIESLNASLESMGIRDSKALKEINDAVVERHYHIACTKVFEFTHPSIGSLQESISHPNQYFDNSYTLEKGINENIVMTAENKNI</sequence>
<dbReference type="GO" id="GO:0005658">
    <property type="term" value="C:alpha DNA polymerase:primase complex"/>
    <property type="evidence" value="ECO:0007669"/>
    <property type="project" value="EnsemblFungi"/>
</dbReference>
<keyword evidence="8 9" id="KW-0238">DNA-binding</keyword>
<dbReference type="GO" id="GO:0006302">
    <property type="term" value="P:double-strand break repair"/>
    <property type="evidence" value="ECO:0007669"/>
    <property type="project" value="EnsemblFungi"/>
</dbReference>
<evidence type="ECO:0000256" key="8">
    <source>
        <dbReference type="ARBA" id="ARBA00023125"/>
    </source>
</evidence>
<dbReference type="InterPro" id="IPR058560">
    <property type="entry name" value="DNA_primase_C"/>
</dbReference>
<dbReference type="VEuPathDB" id="FungiDB:PNEG_02693"/>
<dbReference type="SMR" id="M7NP78"/>
<dbReference type="RefSeq" id="XP_007874717.1">
    <property type="nucleotide sequence ID" value="XM_007876526.1"/>
</dbReference>
<dbReference type="Pfam" id="PF26466">
    <property type="entry name" value="DNA_primase_lrg_N"/>
    <property type="match status" value="2"/>
</dbReference>
<accession>M7NP78</accession>
<name>M7NP78_PNEMU</name>
<dbReference type="Gene3D" id="1.20.930.80">
    <property type="match status" value="1"/>
</dbReference>
<feature type="binding site" evidence="10">
    <location>
        <position position="370"/>
    </location>
    <ligand>
        <name>[4Fe-4S] cluster</name>
        <dbReference type="ChEBI" id="CHEBI:49883"/>
    </ligand>
</feature>
<dbReference type="AlphaFoldDB" id="M7NP78"/>
<feature type="binding site" evidence="10">
    <location>
        <position position="411"/>
    </location>
    <ligand>
        <name>[4Fe-4S] cluster</name>
        <dbReference type="ChEBI" id="CHEBI:49883"/>
    </ligand>
</feature>
<comment type="function">
    <text evidence="9">DNA primase is the polymerase that synthesizes small RNA primers for the Okazaki fragments made during discontinuous DNA replication.</text>
</comment>
<dbReference type="InterPro" id="IPR007238">
    <property type="entry name" value="DNA_primase_lsu_euk/arc"/>
</dbReference>
<feature type="domain" description="DNA primase large subunit C-terminal" evidence="11">
    <location>
        <begin position="270"/>
        <end position="436"/>
    </location>
</feature>
<evidence type="ECO:0000313" key="13">
    <source>
        <dbReference type="Proteomes" id="UP000011958"/>
    </source>
</evidence>
<dbReference type="GO" id="GO:0006270">
    <property type="term" value="P:DNA replication initiation"/>
    <property type="evidence" value="ECO:0007669"/>
    <property type="project" value="EnsemblFungi"/>
</dbReference>
<evidence type="ECO:0000313" key="12">
    <source>
        <dbReference type="EMBL" id="EMR08911.1"/>
    </source>
</evidence>
<dbReference type="OrthoDB" id="421393at2759"/>
<dbReference type="PANTHER" id="PTHR10537">
    <property type="entry name" value="DNA PRIMASE LARGE SUBUNIT"/>
    <property type="match status" value="1"/>
</dbReference>
<organism evidence="12 13">
    <name type="scientific">Pneumocystis murina (strain B123)</name>
    <name type="common">Mouse pneumocystis pneumonia agent</name>
    <name type="synonym">Pneumocystis carinii f. sp. muris</name>
    <dbReference type="NCBI Taxonomy" id="1069680"/>
    <lineage>
        <taxon>Eukaryota</taxon>
        <taxon>Fungi</taxon>
        <taxon>Dikarya</taxon>
        <taxon>Ascomycota</taxon>
        <taxon>Taphrinomycotina</taxon>
        <taxon>Pneumocystomycetes</taxon>
        <taxon>Pneumocystaceae</taxon>
        <taxon>Pneumocystis</taxon>
    </lineage>
</organism>
<dbReference type="GO" id="GO:0003899">
    <property type="term" value="F:DNA-directed RNA polymerase activity"/>
    <property type="evidence" value="ECO:0007669"/>
    <property type="project" value="EnsemblFungi"/>
</dbReference>
<evidence type="ECO:0000256" key="10">
    <source>
        <dbReference type="PIRSR" id="PIRSR009449-1"/>
    </source>
</evidence>
<reference evidence="13" key="1">
    <citation type="journal article" date="2016" name="Nat. Commun.">
        <title>Genome analysis of three Pneumocystis species reveals adaptation mechanisms to life exclusively in mammalian hosts.</title>
        <authorList>
            <person name="Ma L."/>
            <person name="Chen Z."/>
            <person name="Huang D.W."/>
            <person name="Kutty G."/>
            <person name="Ishihara M."/>
            <person name="Wang H."/>
            <person name="Abouelleil A."/>
            <person name="Bishop L."/>
            <person name="Davey E."/>
            <person name="Deng R."/>
            <person name="Deng X."/>
            <person name="Fan L."/>
            <person name="Fantoni G."/>
            <person name="Fitzgerald M."/>
            <person name="Gogineni E."/>
            <person name="Goldberg J.M."/>
            <person name="Handley G."/>
            <person name="Hu X."/>
            <person name="Huber C."/>
            <person name="Jiao X."/>
            <person name="Jones K."/>
            <person name="Levin J.Z."/>
            <person name="Liu Y."/>
            <person name="Macdonald P."/>
            <person name="Melnikov A."/>
            <person name="Raley C."/>
            <person name="Sassi M."/>
            <person name="Sherman B.T."/>
            <person name="Song X."/>
            <person name="Sykes S."/>
            <person name="Tran B."/>
            <person name="Walsh L."/>
            <person name="Xia Y."/>
            <person name="Yang J."/>
            <person name="Young S."/>
            <person name="Zeng Q."/>
            <person name="Zheng X."/>
            <person name="Stephens R."/>
            <person name="Nusbaum C."/>
            <person name="Birren B.W."/>
            <person name="Azadi P."/>
            <person name="Lempicki R.A."/>
            <person name="Cuomo C.A."/>
            <person name="Kovacs J.A."/>
        </authorList>
    </citation>
    <scope>NUCLEOTIDE SEQUENCE [LARGE SCALE GENOMIC DNA]</scope>
    <source>
        <strain evidence="13">B123</strain>
    </source>
</reference>
<dbReference type="GO" id="GO:0005635">
    <property type="term" value="C:nuclear envelope"/>
    <property type="evidence" value="ECO:0007669"/>
    <property type="project" value="EnsemblFungi"/>
</dbReference>
<keyword evidence="13" id="KW-1185">Reference proteome</keyword>
<comment type="similarity">
    <text evidence="1 9">Belongs to the eukaryotic-type primase large subunit family.</text>
</comment>
<keyword evidence="2 9" id="KW-0004">4Fe-4S</keyword>
<evidence type="ECO:0000256" key="3">
    <source>
        <dbReference type="ARBA" id="ARBA00022515"/>
    </source>
</evidence>
<evidence type="ECO:0000256" key="7">
    <source>
        <dbReference type="ARBA" id="ARBA00023014"/>
    </source>
</evidence>
<dbReference type="Pfam" id="PF04104">
    <property type="entry name" value="DNA_primase_lrg"/>
    <property type="match status" value="1"/>
</dbReference>
<keyword evidence="7 9" id="KW-0411">Iron-sulfur</keyword>
<comment type="cofactor">
    <cofactor evidence="9">
        <name>[4Fe-4S] cluster</name>
        <dbReference type="ChEBI" id="CHEBI:49883"/>
    </cofactor>
    <text evidence="9">Binds 1 [4Fe-4S] cluster.</text>
</comment>
<evidence type="ECO:0000256" key="6">
    <source>
        <dbReference type="ARBA" id="ARBA00023004"/>
    </source>
</evidence>
<dbReference type="EMBL" id="AFWA02000007">
    <property type="protein sequence ID" value="EMR08911.1"/>
    <property type="molecule type" value="Genomic_DNA"/>
</dbReference>
<evidence type="ECO:0000256" key="2">
    <source>
        <dbReference type="ARBA" id="ARBA00022485"/>
    </source>
</evidence>
<dbReference type="STRING" id="1069680.M7NP78"/>
<comment type="caution">
    <text evidence="12">The sequence shown here is derived from an EMBL/GenBank/DDBJ whole genome shotgun (WGS) entry which is preliminary data.</text>
</comment>
<evidence type="ECO:0000256" key="9">
    <source>
        <dbReference type="PIRNR" id="PIRNR009449"/>
    </source>
</evidence>
<evidence type="ECO:0000256" key="4">
    <source>
        <dbReference type="ARBA" id="ARBA00022705"/>
    </source>
</evidence>
<evidence type="ECO:0000256" key="1">
    <source>
        <dbReference type="ARBA" id="ARBA00010564"/>
    </source>
</evidence>
<proteinExistence type="inferred from homology"/>
<dbReference type="GeneID" id="19896384"/>